<sequence length="53" mass="5674">MIEMAKGLAKSSTTGRLRVRGVDGSWVPIAARVSLVAIDQETTAGLVKFTIDR</sequence>
<protein>
    <recommendedName>
        <fullName evidence="1">Rv3651-like C-terminal domain-containing protein</fullName>
    </recommendedName>
</protein>
<feature type="domain" description="Rv3651-like C-terminal" evidence="1">
    <location>
        <begin position="1"/>
        <end position="49"/>
    </location>
</feature>
<evidence type="ECO:0000313" key="3">
    <source>
        <dbReference type="Proteomes" id="UP000432464"/>
    </source>
</evidence>
<dbReference type="Pfam" id="PF21043">
    <property type="entry name" value="Rv3651-like_C"/>
    <property type="match status" value="1"/>
</dbReference>
<organism evidence="2 3">
    <name type="scientific">Nocardia aurantiaca</name>
    <dbReference type="NCBI Taxonomy" id="2675850"/>
    <lineage>
        <taxon>Bacteria</taxon>
        <taxon>Bacillati</taxon>
        <taxon>Actinomycetota</taxon>
        <taxon>Actinomycetes</taxon>
        <taxon>Mycobacteriales</taxon>
        <taxon>Nocardiaceae</taxon>
        <taxon>Nocardia</taxon>
    </lineage>
</organism>
<name>A0A6I3L1R9_9NOCA</name>
<evidence type="ECO:0000259" key="1">
    <source>
        <dbReference type="Pfam" id="PF21043"/>
    </source>
</evidence>
<comment type="caution">
    <text evidence="2">The sequence shown here is derived from an EMBL/GenBank/DDBJ whole genome shotgun (WGS) entry which is preliminary data.</text>
</comment>
<evidence type="ECO:0000313" key="2">
    <source>
        <dbReference type="EMBL" id="MTE16272.1"/>
    </source>
</evidence>
<accession>A0A6I3L1R9</accession>
<reference evidence="2 3" key="1">
    <citation type="submission" date="2019-11" db="EMBL/GenBank/DDBJ databases">
        <title>Nocardia sp. nov. CT2-14 isolated from soil.</title>
        <authorList>
            <person name="Kanchanasin P."/>
            <person name="Tanasupawat S."/>
            <person name="Yuki M."/>
            <person name="Kudo T."/>
        </authorList>
    </citation>
    <scope>NUCLEOTIDE SEQUENCE [LARGE SCALE GENOMIC DNA]</scope>
    <source>
        <strain evidence="2 3">CT2-14</strain>
    </source>
</reference>
<dbReference type="EMBL" id="WMBB01000013">
    <property type="protein sequence ID" value="MTE16272.1"/>
    <property type="molecule type" value="Genomic_DNA"/>
</dbReference>
<dbReference type="InterPro" id="IPR048578">
    <property type="entry name" value="Rv3651-like_C"/>
</dbReference>
<dbReference type="Proteomes" id="UP000432464">
    <property type="component" value="Unassembled WGS sequence"/>
</dbReference>
<keyword evidence="3" id="KW-1185">Reference proteome</keyword>
<gene>
    <name evidence="2" type="ORF">GLP40_26320</name>
</gene>
<dbReference type="AlphaFoldDB" id="A0A6I3L1R9"/>
<proteinExistence type="predicted"/>